<dbReference type="OrthoDB" id="307488at2759"/>
<dbReference type="PANTHER" id="PTHR20835:SF0">
    <property type="entry name" value="E3 UBIQUITIN-PROTEIN LIGASE PPP1R11"/>
    <property type="match status" value="1"/>
</dbReference>
<dbReference type="STRING" id="45286.A0A0X8HVU0"/>
<evidence type="ECO:0000256" key="2">
    <source>
        <dbReference type="RuleBase" id="RU367162"/>
    </source>
</evidence>
<sequence length="153" mass="18054">MSSNSQDRTHNCSQTVTLPCSSQVLQLRADQSENTPKLTNKGHKSKVRWDEKVIDNEHMNKKKTKICCIFHPQQNFEDTEEEEREEDKNNEPQNDSSSSSESENDESLDFEARRQARIKRRNRKLEQERSQSPNAYEIQPDYSKYKDKHLHSK</sequence>
<dbReference type="GO" id="GO:0008157">
    <property type="term" value="F:protein phosphatase 1 binding"/>
    <property type="evidence" value="ECO:0007669"/>
    <property type="project" value="TreeGrafter"/>
</dbReference>
<dbReference type="EMBL" id="CP014247">
    <property type="protein sequence ID" value="AMD22343.1"/>
    <property type="molecule type" value="Genomic_DNA"/>
</dbReference>
<dbReference type="RefSeq" id="XP_017989339.1">
    <property type="nucleotide sequence ID" value="XM_018133850.1"/>
</dbReference>
<dbReference type="GO" id="GO:0005634">
    <property type="term" value="C:nucleus"/>
    <property type="evidence" value="ECO:0007669"/>
    <property type="project" value="UniProtKB-SubCell"/>
</dbReference>
<dbReference type="Pfam" id="PF07491">
    <property type="entry name" value="PPI_Ypi1"/>
    <property type="match status" value="1"/>
</dbReference>
<dbReference type="GO" id="GO:0004865">
    <property type="term" value="F:protein serine/threonine phosphatase inhibitor activity"/>
    <property type="evidence" value="ECO:0007669"/>
    <property type="project" value="UniProtKB-UniRule"/>
</dbReference>
<evidence type="ECO:0000256" key="1">
    <source>
        <dbReference type="ARBA" id="ARBA00005605"/>
    </source>
</evidence>
<comment type="similarity">
    <text evidence="1 2">Belongs to the YPI1 family.</text>
</comment>
<comment type="subcellular location">
    <subcellularLocation>
        <location evidence="2">Nucleus</location>
    </subcellularLocation>
</comment>
<name>A0A0X8HVU0_9SACH</name>
<evidence type="ECO:0000313" key="5">
    <source>
        <dbReference type="Proteomes" id="UP000243052"/>
    </source>
</evidence>
<proteinExistence type="inferred from homology"/>
<feature type="compositionally biased region" description="Polar residues" evidence="3">
    <location>
        <begin position="1"/>
        <end position="25"/>
    </location>
</feature>
<reference evidence="4 5" key="1">
    <citation type="submission" date="2016-01" db="EMBL/GenBank/DDBJ databases">
        <title>Genome sequence of the yeast Holleya sinecauda.</title>
        <authorList>
            <person name="Dietrich F.S."/>
        </authorList>
    </citation>
    <scope>NUCLEOTIDE SEQUENCE [LARGE SCALE GENOMIC DNA]</scope>
    <source>
        <strain evidence="4 5">ATCC 58844</strain>
    </source>
</reference>
<evidence type="ECO:0000313" key="4">
    <source>
        <dbReference type="EMBL" id="AMD22343.1"/>
    </source>
</evidence>
<feature type="region of interest" description="Disordered" evidence="3">
    <location>
        <begin position="1"/>
        <end position="153"/>
    </location>
</feature>
<protein>
    <recommendedName>
        <fullName evidence="2">Type 1 phosphatases regulator</fullName>
    </recommendedName>
</protein>
<feature type="compositionally biased region" description="Basic and acidic residues" evidence="3">
    <location>
        <begin position="47"/>
        <end position="59"/>
    </location>
</feature>
<keyword evidence="2" id="KW-0539">Nucleus</keyword>
<gene>
    <name evidence="4" type="ORF">AW171_hschr74375</name>
</gene>
<dbReference type="GeneID" id="28725690"/>
<evidence type="ECO:0000256" key="3">
    <source>
        <dbReference type="SAM" id="MobiDB-lite"/>
    </source>
</evidence>
<keyword evidence="5" id="KW-1185">Reference proteome</keyword>
<accession>A0A0X8HVU0</accession>
<organism evidence="4 5">
    <name type="scientific">Eremothecium sinecaudum</name>
    <dbReference type="NCBI Taxonomy" id="45286"/>
    <lineage>
        <taxon>Eukaryota</taxon>
        <taxon>Fungi</taxon>
        <taxon>Dikarya</taxon>
        <taxon>Ascomycota</taxon>
        <taxon>Saccharomycotina</taxon>
        <taxon>Saccharomycetes</taxon>
        <taxon>Saccharomycetales</taxon>
        <taxon>Saccharomycetaceae</taxon>
        <taxon>Eremothecium</taxon>
    </lineage>
</organism>
<dbReference type="PANTHER" id="PTHR20835">
    <property type="entry name" value="E3 UBIQUITIN-PROTEIN LIGASE PPP1R11-RELATED"/>
    <property type="match status" value="1"/>
</dbReference>
<comment type="function">
    <text evidence="2">Regulator of type 1 phosphatases which maintains protein phosphatase activity under strict control.</text>
</comment>
<dbReference type="Proteomes" id="UP000243052">
    <property type="component" value="Chromosome vii"/>
</dbReference>
<dbReference type="InterPro" id="IPR011107">
    <property type="entry name" value="PPI_Ypi1"/>
</dbReference>
<dbReference type="AlphaFoldDB" id="A0A0X8HVU0"/>